<sequence length="75" mass="8207">MLFWLREIAGWLLVGFAVWLLIIALDYVSHRQVVESGVVAFIGLGVLKGGVLLVRVSTAARLAMQIDEPASSKVR</sequence>
<dbReference type="RefSeq" id="WP_145085513.1">
    <property type="nucleotide sequence ID" value="NZ_CP036298.1"/>
</dbReference>
<accession>A0A518GGI4</accession>
<keyword evidence="3" id="KW-1185">Reference proteome</keyword>
<keyword evidence="1" id="KW-0812">Transmembrane</keyword>
<gene>
    <name evidence="2" type="ORF">Q31a_61050</name>
</gene>
<dbReference type="KEGG" id="ahel:Q31a_61050"/>
<reference evidence="2 3" key="1">
    <citation type="submission" date="2019-02" db="EMBL/GenBank/DDBJ databases">
        <title>Deep-cultivation of Planctomycetes and their phenomic and genomic characterization uncovers novel biology.</title>
        <authorList>
            <person name="Wiegand S."/>
            <person name="Jogler M."/>
            <person name="Boedeker C."/>
            <person name="Pinto D."/>
            <person name="Vollmers J."/>
            <person name="Rivas-Marin E."/>
            <person name="Kohn T."/>
            <person name="Peeters S.H."/>
            <person name="Heuer A."/>
            <person name="Rast P."/>
            <person name="Oberbeckmann S."/>
            <person name="Bunk B."/>
            <person name="Jeske O."/>
            <person name="Meyerdierks A."/>
            <person name="Storesund J.E."/>
            <person name="Kallscheuer N."/>
            <person name="Luecker S."/>
            <person name="Lage O.M."/>
            <person name="Pohl T."/>
            <person name="Merkel B.J."/>
            <person name="Hornburger P."/>
            <person name="Mueller R.-W."/>
            <person name="Bruemmer F."/>
            <person name="Labrenz M."/>
            <person name="Spormann A.M."/>
            <person name="Op den Camp H."/>
            <person name="Overmann J."/>
            <person name="Amann R."/>
            <person name="Jetten M.S.M."/>
            <person name="Mascher T."/>
            <person name="Medema M.H."/>
            <person name="Devos D.P."/>
            <person name="Kaster A.-K."/>
            <person name="Ovreas L."/>
            <person name="Rohde M."/>
            <person name="Galperin M.Y."/>
            <person name="Jogler C."/>
        </authorList>
    </citation>
    <scope>NUCLEOTIDE SEQUENCE [LARGE SCALE GENOMIC DNA]</scope>
    <source>
        <strain evidence="2 3">Q31a</strain>
    </source>
</reference>
<dbReference type="OrthoDB" id="291078at2"/>
<evidence type="ECO:0000313" key="3">
    <source>
        <dbReference type="Proteomes" id="UP000318017"/>
    </source>
</evidence>
<protein>
    <submittedName>
        <fullName evidence="2">Uncharacterized protein</fullName>
    </submittedName>
</protein>
<evidence type="ECO:0000256" key="1">
    <source>
        <dbReference type="SAM" id="Phobius"/>
    </source>
</evidence>
<dbReference type="EMBL" id="CP036298">
    <property type="protein sequence ID" value="QDV27712.1"/>
    <property type="molecule type" value="Genomic_DNA"/>
</dbReference>
<dbReference type="AlphaFoldDB" id="A0A518GGI4"/>
<organism evidence="2 3">
    <name type="scientific">Aureliella helgolandensis</name>
    <dbReference type="NCBI Taxonomy" id="2527968"/>
    <lineage>
        <taxon>Bacteria</taxon>
        <taxon>Pseudomonadati</taxon>
        <taxon>Planctomycetota</taxon>
        <taxon>Planctomycetia</taxon>
        <taxon>Pirellulales</taxon>
        <taxon>Pirellulaceae</taxon>
        <taxon>Aureliella</taxon>
    </lineage>
</organism>
<keyword evidence="1" id="KW-0472">Membrane</keyword>
<keyword evidence="1" id="KW-1133">Transmembrane helix</keyword>
<proteinExistence type="predicted"/>
<name>A0A518GGI4_9BACT</name>
<dbReference type="Proteomes" id="UP000318017">
    <property type="component" value="Chromosome"/>
</dbReference>
<feature type="transmembrane region" description="Helical" evidence="1">
    <location>
        <begin position="37"/>
        <end position="56"/>
    </location>
</feature>
<feature type="transmembrane region" description="Helical" evidence="1">
    <location>
        <begin position="7"/>
        <end position="25"/>
    </location>
</feature>
<evidence type="ECO:0000313" key="2">
    <source>
        <dbReference type="EMBL" id="QDV27712.1"/>
    </source>
</evidence>